<dbReference type="SMART" id="SM00280">
    <property type="entry name" value="KAZAL"/>
    <property type="match status" value="1"/>
</dbReference>
<comment type="caution">
    <text evidence="3">The sequence shown here is derived from an EMBL/GenBank/DDBJ whole genome shotgun (WGS) entry which is preliminary data.</text>
</comment>
<dbReference type="InterPro" id="IPR036058">
    <property type="entry name" value="Kazal_dom_sf"/>
</dbReference>
<dbReference type="CDD" id="cd00104">
    <property type="entry name" value="KAZAL_FS"/>
    <property type="match status" value="1"/>
</dbReference>
<keyword evidence="1" id="KW-0732">Signal</keyword>
<dbReference type="Gene3D" id="3.30.60.30">
    <property type="match status" value="1"/>
</dbReference>
<sequence length="113" mass="11833">MATFTIVLFVGYLIGGTIAYPSEIAPPAAIAANQTTSADVKEDDAGRCNIHCGTLKNYEPICGEDGRTYPNKSSLFCRNECAKLQGSSEVKIAHAGVCAPNESTTSSTSPTSK</sequence>
<proteinExistence type="predicted"/>
<reference evidence="3 4" key="1">
    <citation type="journal article" date="2021" name="BMC Biol.">
        <title>Horizontally acquired antibacterial genes associated with adaptive radiation of ladybird beetles.</title>
        <authorList>
            <person name="Li H.S."/>
            <person name="Tang X.F."/>
            <person name="Huang Y.H."/>
            <person name="Xu Z.Y."/>
            <person name="Chen M.L."/>
            <person name="Du X.Y."/>
            <person name="Qiu B.Y."/>
            <person name="Chen P.T."/>
            <person name="Zhang W."/>
            <person name="Slipinski A."/>
            <person name="Escalona H.E."/>
            <person name="Waterhouse R.M."/>
            <person name="Zwick A."/>
            <person name="Pang H."/>
        </authorList>
    </citation>
    <scope>NUCLEOTIDE SEQUENCE [LARGE SCALE GENOMIC DNA]</scope>
    <source>
        <strain evidence="3">SYSU2018</strain>
    </source>
</reference>
<evidence type="ECO:0000259" key="2">
    <source>
        <dbReference type="PROSITE" id="PS51465"/>
    </source>
</evidence>
<protein>
    <recommendedName>
        <fullName evidence="2">Kazal-like domain-containing protein</fullName>
    </recommendedName>
</protein>
<feature type="domain" description="Kazal-like" evidence="2">
    <location>
        <begin position="42"/>
        <end position="100"/>
    </location>
</feature>
<organism evidence="3 4">
    <name type="scientific">Cryptolaemus montrouzieri</name>
    <dbReference type="NCBI Taxonomy" id="559131"/>
    <lineage>
        <taxon>Eukaryota</taxon>
        <taxon>Metazoa</taxon>
        <taxon>Ecdysozoa</taxon>
        <taxon>Arthropoda</taxon>
        <taxon>Hexapoda</taxon>
        <taxon>Insecta</taxon>
        <taxon>Pterygota</taxon>
        <taxon>Neoptera</taxon>
        <taxon>Endopterygota</taxon>
        <taxon>Coleoptera</taxon>
        <taxon>Polyphaga</taxon>
        <taxon>Cucujiformia</taxon>
        <taxon>Coccinelloidea</taxon>
        <taxon>Coccinellidae</taxon>
        <taxon>Scymninae</taxon>
        <taxon>Scymnini</taxon>
        <taxon>Cryptolaemus</taxon>
    </lineage>
</organism>
<keyword evidence="4" id="KW-1185">Reference proteome</keyword>
<dbReference type="PANTHER" id="PTHR21179">
    <property type="entry name" value="SERINE-TYPE ENDOPEPTIDASE INHIBITOR"/>
    <property type="match status" value="1"/>
</dbReference>
<evidence type="ECO:0000313" key="3">
    <source>
        <dbReference type="EMBL" id="KAL3275630.1"/>
    </source>
</evidence>
<feature type="chain" id="PRO_5044865107" description="Kazal-like domain-containing protein" evidence="1">
    <location>
        <begin position="20"/>
        <end position="113"/>
    </location>
</feature>
<accession>A0ABD2NB51</accession>
<dbReference type="AlphaFoldDB" id="A0ABD2NB51"/>
<evidence type="ECO:0000256" key="1">
    <source>
        <dbReference type="SAM" id="SignalP"/>
    </source>
</evidence>
<evidence type="ECO:0000313" key="4">
    <source>
        <dbReference type="Proteomes" id="UP001516400"/>
    </source>
</evidence>
<name>A0ABD2NB51_9CUCU</name>
<dbReference type="InterPro" id="IPR002350">
    <property type="entry name" value="Kazal_dom"/>
</dbReference>
<dbReference type="SUPFAM" id="SSF100895">
    <property type="entry name" value="Kazal-type serine protease inhibitors"/>
    <property type="match status" value="1"/>
</dbReference>
<dbReference type="Pfam" id="PF00050">
    <property type="entry name" value="Kazal_1"/>
    <property type="match status" value="1"/>
</dbReference>
<dbReference type="PANTHER" id="PTHR21179:SF1">
    <property type="entry name" value="KAZ1-TYPE SERINE PROTEASE INHIBITOR-LIKE PROTEIN TYPE EPSILON-RELATED"/>
    <property type="match status" value="1"/>
</dbReference>
<dbReference type="PROSITE" id="PS51465">
    <property type="entry name" value="KAZAL_2"/>
    <property type="match status" value="1"/>
</dbReference>
<dbReference type="Proteomes" id="UP001516400">
    <property type="component" value="Unassembled WGS sequence"/>
</dbReference>
<dbReference type="EMBL" id="JABFTP020000083">
    <property type="protein sequence ID" value="KAL3275630.1"/>
    <property type="molecule type" value="Genomic_DNA"/>
</dbReference>
<gene>
    <name evidence="3" type="ORF">HHI36_020383</name>
</gene>
<feature type="signal peptide" evidence="1">
    <location>
        <begin position="1"/>
        <end position="19"/>
    </location>
</feature>
<dbReference type="InterPro" id="IPR039932">
    <property type="entry name" value="Spink4-like"/>
</dbReference>